<feature type="transmembrane region" description="Helical" evidence="8">
    <location>
        <begin position="394"/>
        <end position="414"/>
    </location>
</feature>
<evidence type="ECO:0000256" key="5">
    <source>
        <dbReference type="ARBA" id="ARBA00023136"/>
    </source>
</evidence>
<dbReference type="InterPro" id="IPR008253">
    <property type="entry name" value="Marvel"/>
</dbReference>
<dbReference type="PANTHER" id="PTHR10838">
    <property type="entry name" value="SYNAPTOGYRIN"/>
    <property type="match status" value="1"/>
</dbReference>
<dbReference type="PANTHER" id="PTHR10838:SF8">
    <property type="entry name" value="SYNAPTOGYRIN-3"/>
    <property type="match status" value="1"/>
</dbReference>
<organism evidence="10 11">
    <name type="scientific">Crotalus adamanteus</name>
    <name type="common">Eastern diamondback rattlesnake</name>
    <dbReference type="NCBI Taxonomy" id="8729"/>
    <lineage>
        <taxon>Eukaryota</taxon>
        <taxon>Metazoa</taxon>
        <taxon>Chordata</taxon>
        <taxon>Craniata</taxon>
        <taxon>Vertebrata</taxon>
        <taxon>Euteleostomi</taxon>
        <taxon>Lepidosauria</taxon>
        <taxon>Squamata</taxon>
        <taxon>Bifurcata</taxon>
        <taxon>Unidentata</taxon>
        <taxon>Episquamata</taxon>
        <taxon>Toxicofera</taxon>
        <taxon>Serpentes</taxon>
        <taxon>Colubroidea</taxon>
        <taxon>Viperidae</taxon>
        <taxon>Crotalinae</taxon>
        <taxon>Crotalus</taxon>
    </lineage>
</organism>
<sequence length="476" mass="50913">MEGASFGAGRAGAAVEPAEFAKRPQTLLRVLAGARRLSPGTLGSSRLPWRGAPRPGSSSSSSSSSSHHPQPAREPGRCLVGEGENRPAPPPVSPAIRWTPAGFRGGSCWAAPTPPANPARRPPSPDVTEAPIEASRSRPEPRPAARGTPDAPADSRLGGGEATEASRRAEGRGRLPPLGERARGFDRGLRGRAALLPRLGGDGRPRPLLGEAPPPGWAFPLRAEAAAALLPLLKGRRDFSRSSWVRTPLDLPVFPEHSPSHSHSRYHRNPPTIALLTTQVLSIVVFGSIINEGYVNTDKSPVLRCIFNSNEGACNYGIAIGLLAFLACSFFLAMDVYFQQISSVKDRRRLVLLDLGFSGFWSFLWFVAFCFLANQWQRTPASKGASQGGDAARAAIAFSFFSIISWVALTVKALQRYRMGTDMSLFATDQFGPDPTAGYPGHPPTSGGIESTEAYQSPPFSETINTSPKGYQVPAY</sequence>
<protein>
    <submittedName>
        <fullName evidence="10">Synaptogyrin-3</fullName>
    </submittedName>
</protein>
<evidence type="ECO:0000256" key="4">
    <source>
        <dbReference type="ARBA" id="ARBA00022989"/>
    </source>
</evidence>
<evidence type="ECO:0000256" key="7">
    <source>
        <dbReference type="SAM" id="MobiDB-lite"/>
    </source>
</evidence>
<dbReference type="InterPro" id="IPR016579">
    <property type="entry name" value="Synaptogyrin"/>
</dbReference>
<dbReference type="GO" id="GO:0030672">
    <property type="term" value="C:synaptic vesicle membrane"/>
    <property type="evidence" value="ECO:0007669"/>
    <property type="project" value="TreeGrafter"/>
</dbReference>
<dbReference type="Proteomes" id="UP001474421">
    <property type="component" value="Unassembled WGS sequence"/>
</dbReference>
<keyword evidence="4 8" id="KW-1133">Transmembrane helix</keyword>
<feature type="compositionally biased region" description="Low complexity" evidence="7">
    <location>
        <begin position="1"/>
        <end position="14"/>
    </location>
</feature>
<evidence type="ECO:0000313" key="10">
    <source>
        <dbReference type="EMBL" id="KAK9393377.1"/>
    </source>
</evidence>
<feature type="compositionally biased region" description="Pro residues" evidence="7">
    <location>
        <begin position="112"/>
        <end position="125"/>
    </location>
</feature>
<keyword evidence="3 6" id="KW-0812">Transmembrane</keyword>
<keyword evidence="5 6" id="KW-0472">Membrane</keyword>
<comment type="similarity">
    <text evidence="2">Belongs to the synaptogyrin family.</text>
</comment>
<feature type="region of interest" description="Disordered" evidence="7">
    <location>
        <begin position="1"/>
        <end position="186"/>
    </location>
</feature>
<feature type="compositionally biased region" description="Low complexity" evidence="7">
    <location>
        <begin position="57"/>
        <end position="66"/>
    </location>
</feature>
<feature type="transmembrane region" description="Helical" evidence="8">
    <location>
        <begin position="316"/>
        <end position="338"/>
    </location>
</feature>
<comment type="caution">
    <text evidence="10">The sequence shown here is derived from an EMBL/GenBank/DDBJ whole genome shotgun (WGS) entry which is preliminary data.</text>
</comment>
<dbReference type="Pfam" id="PF01284">
    <property type="entry name" value="MARVEL"/>
    <property type="match status" value="1"/>
</dbReference>
<evidence type="ECO:0000256" key="8">
    <source>
        <dbReference type="SAM" id="Phobius"/>
    </source>
</evidence>
<keyword evidence="11" id="KW-1185">Reference proteome</keyword>
<accession>A0AAW1AUG3</accession>
<feature type="compositionally biased region" description="Basic and acidic residues" evidence="7">
    <location>
        <begin position="164"/>
        <end position="173"/>
    </location>
</feature>
<evidence type="ECO:0000313" key="11">
    <source>
        <dbReference type="Proteomes" id="UP001474421"/>
    </source>
</evidence>
<dbReference type="GO" id="GO:0031594">
    <property type="term" value="C:neuromuscular junction"/>
    <property type="evidence" value="ECO:0007669"/>
    <property type="project" value="TreeGrafter"/>
</dbReference>
<evidence type="ECO:0000259" key="9">
    <source>
        <dbReference type="PROSITE" id="PS51225"/>
    </source>
</evidence>
<dbReference type="AlphaFoldDB" id="A0AAW1AUG3"/>
<evidence type="ECO:0000256" key="1">
    <source>
        <dbReference type="ARBA" id="ARBA00004141"/>
    </source>
</evidence>
<evidence type="ECO:0000256" key="6">
    <source>
        <dbReference type="PROSITE-ProRule" id="PRU00581"/>
    </source>
</evidence>
<comment type="subcellular location">
    <subcellularLocation>
        <location evidence="1">Membrane</location>
        <topology evidence="1">Multi-pass membrane protein</topology>
    </subcellularLocation>
</comment>
<gene>
    <name evidence="10" type="ORF">NXF25_016639</name>
</gene>
<feature type="domain" description="MARVEL" evidence="9">
    <location>
        <begin position="266"/>
        <end position="418"/>
    </location>
</feature>
<name>A0AAW1AUG3_CROAD</name>
<evidence type="ECO:0000256" key="2">
    <source>
        <dbReference type="ARBA" id="ARBA00010252"/>
    </source>
</evidence>
<proteinExistence type="inferred from homology"/>
<dbReference type="EMBL" id="JAOTOJ010000014">
    <property type="protein sequence ID" value="KAK9393377.1"/>
    <property type="molecule type" value="Genomic_DNA"/>
</dbReference>
<reference evidence="10 11" key="1">
    <citation type="journal article" date="2024" name="Proc. Natl. Acad. Sci. U.S.A.">
        <title>The genetic regulatory architecture and epigenomic basis for age-related changes in rattlesnake venom.</title>
        <authorList>
            <person name="Hogan M.P."/>
            <person name="Holding M.L."/>
            <person name="Nystrom G.S."/>
            <person name="Colston T.J."/>
            <person name="Bartlett D.A."/>
            <person name="Mason A.J."/>
            <person name="Ellsworth S.A."/>
            <person name="Rautsaw R.M."/>
            <person name="Lawrence K.C."/>
            <person name="Strickland J.L."/>
            <person name="He B."/>
            <person name="Fraser P."/>
            <person name="Margres M.J."/>
            <person name="Gilbert D.M."/>
            <person name="Gibbs H.L."/>
            <person name="Parkinson C.L."/>
            <person name="Rokyta D.R."/>
        </authorList>
    </citation>
    <scope>NUCLEOTIDE SEQUENCE [LARGE SCALE GENOMIC DNA]</scope>
    <source>
        <strain evidence="10">DRR0105</strain>
    </source>
</reference>
<dbReference type="PROSITE" id="PS51225">
    <property type="entry name" value="MARVEL"/>
    <property type="match status" value="1"/>
</dbReference>
<evidence type="ECO:0000256" key="3">
    <source>
        <dbReference type="ARBA" id="ARBA00022692"/>
    </source>
</evidence>
<feature type="transmembrane region" description="Helical" evidence="8">
    <location>
        <begin position="350"/>
        <end position="374"/>
    </location>
</feature>